<dbReference type="Pfam" id="PF00535">
    <property type="entry name" value="Glycos_transf_2"/>
    <property type="match status" value="1"/>
</dbReference>
<gene>
    <name evidence="2" type="ORF">FD50_GL000793</name>
</gene>
<dbReference type="PANTHER" id="PTHR22916:SF3">
    <property type="entry name" value="UDP-GLCNAC:BETAGAL BETA-1,3-N-ACETYLGLUCOSAMINYLTRANSFERASE-LIKE PROTEIN 1"/>
    <property type="match status" value="1"/>
</dbReference>
<evidence type="ECO:0000259" key="1">
    <source>
        <dbReference type="Pfam" id="PF00535"/>
    </source>
</evidence>
<dbReference type="SUPFAM" id="SSF53448">
    <property type="entry name" value="Nucleotide-diphospho-sugar transferases"/>
    <property type="match status" value="1"/>
</dbReference>
<organism evidence="2 3">
    <name type="scientific">Liquorilactobacillus satsumensis DSM 16230 = JCM 12392</name>
    <dbReference type="NCBI Taxonomy" id="1423801"/>
    <lineage>
        <taxon>Bacteria</taxon>
        <taxon>Bacillati</taxon>
        <taxon>Bacillota</taxon>
        <taxon>Bacilli</taxon>
        <taxon>Lactobacillales</taxon>
        <taxon>Lactobacillaceae</taxon>
        <taxon>Liquorilactobacillus</taxon>
    </lineage>
</organism>
<dbReference type="PANTHER" id="PTHR22916">
    <property type="entry name" value="GLYCOSYLTRANSFERASE"/>
    <property type="match status" value="1"/>
</dbReference>
<dbReference type="EMBL" id="AZFQ01000039">
    <property type="protein sequence ID" value="KRL98479.1"/>
    <property type="molecule type" value="Genomic_DNA"/>
</dbReference>
<dbReference type="InterPro" id="IPR029044">
    <property type="entry name" value="Nucleotide-diphossugar_trans"/>
</dbReference>
<dbReference type="CDD" id="cd04196">
    <property type="entry name" value="GT_2_like_d"/>
    <property type="match status" value="1"/>
</dbReference>
<accession>A0A0R1UYT6</accession>
<keyword evidence="2" id="KW-0808">Transferase</keyword>
<dbReference type="GO" id="GO:0016758">
    <property type="term" value="F:hexosyltransferase activity"/>
    <property type="evidence" value="ECO:0007669"/>
    <property type="project" value="UniProtKB-ARBA"/>
</dbReference>
<comment type="caution">
    <text evidence="2">The sequence shown here is derived from an EMBL/GenBank/DDBJ whole genome shotgun (WGS) entry which is preliminary data.</text>
</comment>
<reference evidence="2 3" key="1">
    <citation type="journal article" date="2015" name="Genome Announc.">
        <title>Expanding the biotechnology potential of lactobacilli through comparative genomics of 213 strains and associated genera.</title>
        <authorList>
            <person name="Sun Z."/>
            <person name="Harris H.M."/>
            <person name="McCann A."/>
            <person name="Guo C."/>
            <person name="Argimon S."/>
            <person name="Zhang W."/>
            <person name="Yang X."/>
            <person name="Jeffery I.B."/>
            <person name="Cooney J.C."/>
            <person name="Kagawa T.F."/>
            <person name="Liu W."/>
            <person name="Song Y."/>
            <person name="Salvetti E."/>
            <person name="Wrobel A."/>
            <person name="Rasinkangas P."/>
            <person name="Parkhill J."/>
            <person name="Rea M.C."/>
            <person name="O'Sullivan O."/>
            <person name="Ritari J."/>
            <person name="Douillard F.P."/>
            <person name="Paul Ross R."/>
            <person name="Yang R."/>
            <person name="Briner A.E."/>
            <person name="Felis G.E."/>
            <person name="de Vos W.M."/>
            <person name="Barrangou R."/>
            <person name="Klaenhammer T.R."/>
            <person name="Caufield P.W."/>
            <person name="Cui Y."/>
            <person name="Zhang H."/>
            <person name="O'Toole P.W."/>
        </authorList>
    </citation>
    <scope>NUCLEOTIDE SEQUENCE [LARGE SCALE GENOMIC DNA]</scope>
    <source>
        <strain evidence="2 3">DSM 16230</strain>
    </source>
</reference>
<dbReference type="PATRIC" id="fig|1423801.4.peg.806"/>
<dbReference type="Proteomes" id="UP000051166">
    <property type="component" value="Unassembled WGS sequence"/>
</dbReference>
<dbReference type="Gene3D" id="3.90.550.10">
    <property type="entry name" value="Spore Coat Polysaccharide Biosynthesis Protein SpsA, Chain A"/>
    <property type="match status" value="1"/>
</dbReference>
<proteinExistence type="predicted"/>
<sequence>MLGGILLTKVAILLSTYNGEKYLGEQIDSIKKQTFSDWKLFIRDDGSNDGTVALIKKYAAEDARIRFINEEQVENVGVTRSFFSLLENAQADYYMFCDQDDFWLPQKIAATLEKMEEMHARTPQKPHLVHTNYKAVDRKLNLLGELNYDEQKHDLATIVFFNNVTGCTTMIDDNLKKLACQADLNKVMIHDQWVALIASALGEMYYFTEPLMLYRQHENNQIGGVDFFIALKKGIFSKNKSAESKQALKKAVKIKLYDKSWKRDSLAVTQVNHLRTLFYSQMDPANKKVIDIIADGLNGRMAARWRLIRKALPKKEKFLRRSLADLLLLLG</sequence>
<protein>
    <submittedName>
        <fullName evidence="2">Glycosyl transferase family 2</fullName>
    </submittedName>
</protein>
<evidence type="ECO:0000313" key="2">
    <source>
        <dbReference type="EMBL" id="KRL98479.1"/>
    </source>
</evidence>
<dbReference type="InterPro" id="IPR001173">
    <property type="entry name" value="Glyco_trans_2-like"/>
</dbReference>
<feature type="domain" description="Glycosyltransferase 2-like" evidence="1">
    <location>
        <begin position="12"/>
        <end position="117"/>
    </location>
</feature>
<name>A0A0R1UYT6_9LACO</name>
<evidence type="ECO:0000313" key="3">
    <source>
        <dbReference type="Proteomes" id="UP000051166"/>
    </source>
</evidence>
<keyword evidence="3" id="KW-1185">Reference proteome</keyword>
<dbReference type="AlphaFoldDB" id="A0A0R1UYT6"/>
<dbReference type="STRING" id="1423801.FD50_GL000793"/>